<dbReference type="Gene3D" id="3.40.50.300">
    <property type="entry name" value="P-loop containing nucleotide triphosphate hydrolases"/>
    <property type="match status" value="1"/>
</dbReference>
<feature type="domain" description="Bacterial type II secretion system protein E" evidence="2">
    <location>
        <begin position="173"/>
        <end position="373"/>
    </location>
</feature>
<dbReference type="AlphaFoldDB" id="A0AAP8U4N5"/>
<dbReference type="PANTHER" id="PTHR30486">
    <property type="entry name" value="TWITCHING MOTILITY PROTEIN PILT"/>
    <property type="match status" value="1"/>
</dbReference>
<dbReference type="SUPFAM" id="SSF52540">
    <property type="entry name" value="P-loop containing nucleoside triphosphate hydrolases"/>
    <property type="match status" value="1"/>
</dbReference>
<reference evidence="3 4" key="1">
    <citation type="submission" date="2018-02" db="EMBL/GenBank/DDBJ databases">
        <title>Comparative analysis of genomes of three Brevibacillus laterosporus strains producers of potent antimicrobials isolated from silage.</title>
        <authorList>
            <person name="Kojic M."/>
            <person name="Miljkovic M."/>
            <person name="Studholme D."/>
            <person name="Filipic B."/>
        </authorList>
    </citation>
    <scope>NUCLEOTIDE SEQUENCE [LARGE SCALE GENOMIC DNA]</scope>
    <source>
        <strain evidence="3 4">BGSP11</strain>
    </source>
</reference>
<dbReference type="RefSeq" id="WP_104032349.1">
    <property type="nucleotide sequence ID" value="NZ_PRKQ01000017.1"/>
</dbReference>
<name>A0AAP8U4N5_BRELA</name>
<evidence type="ECO:0000313" key="4">
    <source>
        <dbReference type="Proteomes" id="UP000239759"/>
    </source>
</evidence>
<evidence type="ECO:0000313" key="3">
    <source>
        <dbReference type="EMBL" id="PPA98105.1"/>
    </source>
</evidence>
<protein>
    <submittedName>
        <fullName evidence="3">Pilus assembly protein CpaF</fullName>
    </submittedName>
</protein>
<dbReference type="GO" id="GO:0016887">
    <property type="term" value="F:ATP hydrolysis activity"/>
    <property type="evidence" value="ECO:0007669"/>
    <property type="project" value="InterPro"/>
</dbReference>
<dbReference type="EMBL" id="PRKQ01000017">
    <property type="protein sequence ID" value="PPA98105.1"/>
    <property type="molecule type" value="Genomic_DNA"/>
</dbReference>
<sequence length="453" mass="52477">MNRQGKRKQATQPAEQIKTIDNVKQAARDYLNHYGNSKEESLEIQRKLVLVEQGDRESQRDLILRLQHYFEEILHRPVREEILPFCSSYEGLVYSTYGWGILDVVLHLSPLIEEVRITAEKQVTYMERGNKKFLPYVPTWQEVQVLQQKLTNASGLLFHEKRPRLSGYLEKLKSRLTMFTYPYTRNPTIILRRFTTTSFSLEELRLQSQPTFDKKIQLLLEQQVYGRANVLVIGPMAAGKTTLLISMLKLKNPYEDYITIYESEHEMRFADVWPGEVVELQNVEEIGISLENCFKDIYRTTANTVLIGEIREPLEAYHFVNAGIRGTDATIAALHERFPDKALHDLTDLVFQYGGRSIELTQERISRAVNFINSLKIRNTGHRYIDAIYTSSWNEQMCRVESIPLVIFNVASGEYEWTGRKIKRQLAEYMCLTGQADLQVLQELGVIEKGSAI</sequence>
<comment type="caution">
    <text evidence="3">The sequence shown here is derived from an EMBL/GenBank/DDBJ whole genome shotgun (WGS) entry which is preliminary data.</text>
</comment>
<dbReference type="InterPro" id="IPR001482">
    <property type="entry name" value="T2SS/T4SS_dom"/>
</dbReference>
<dbReference type="InterPro" id="IPR027417">
    <property type="entry name" value="P-loop_NTPase"/>
</dbReference>
<comment type="similarity">
    <text evidence="1">Belongs to the GSP E family.</text>
</comment>
<organism evidence="3 4">
    <name type="scientific">Brevibacillus laterosporus</name>
    <name type="common">Bacillus laterosporus</name>
    <dbReference type="NCBI Taxonomy" id="1465"/>
    <lineage>
        <taxon>Bacteria</taxon>
        <taxon>Bacillati</taxon>
        <taxon>Bacillota</taxon>
        <taxon>Bacilli</taxon>
        <taxon>Bacillales</taxon>
        <taxon>Paenibacillaceae</taxon>
        <taxon>Brevibacillus</taxon>
    </lineage>
</organism>
<dbReference type="PANTHER" id="PTHR30486:SF6">
    <property type="entry name" value="TYPE IV PILUS RETRACTATION ATPASE PILT"/>
    <property type="match status" value="1"/>
</dbReference>
<evidence type="ECO:0000256" key="1">
    <source>
        <dbReference type="ARBA" id="ARBA00006611"/>
    </source>
</evidence>
<gene>
    <name evidence="3" type="ORF">C4A77_14885</name>
</gene>
<accession>A0AAP8U4N5</accession>
<dbReference type="InterPro" id="IPR050921">
    <property type="entry name" value="T4SS_GSP_E_ATPase"/>
</dbReference>
<proteinExistence type="inferred from homology"/>
<dbReference type="Pfam" id="PF00437">
    <property type="entry name" value="T2SSE"/>
    <property type="match status" value="1"/>
</dbReference>
<evidence type="ECO:0000259" key="2">
    <source>
        <dbReference type="Pfam" id="PF00437"/>
    </source>
</evidence>
<dbReference type="Proteomes" id="UP000239759">
    <property type="component" value="Unassembled WGS sequence"/>
</dbReference>